<keyword evidence="10" id="KW-0067">ATP-binding</keyword>
<evidence type="ECO:0000256" key="2">
    <source>
        <dbReference type="ARBA" id="ARBA00004651"/>
    </source>
</evidence>
<dbReference type="PANTHER" id="PTHR45528">
    <property type="entry name" value="SENSOR HISTIDINE KINASE CPXA"/>
    <property type="match status" value="1"/>
</dbReference>
<dbReference type="SUPFAM" id="SSF158472">
    <property type="entry name" value="HAMP domain-like"/>
    <property type="match status" value="1"/>
</dbReference>
<evidence type="ECO:0000256" key="5">
    <source>
        <dbReference type="ARBA" id="ARBA00022553"/>
    </source>
</evidence>
<keyword evidence="13 15" id="KW-0472">Membrane</keyword>
<dbReference type="SMART" id="SM00304">
    <property type="entry name" value="HAMP"/>
    <property type="match status" value="1"/>
</dbReference>
<dbReference type="InterPro" id="IPR036097">
    <property type="entry name" value="HisK_dim/P_sf"/>
</dbReference>
<dbReference type="PRINTS" id="PR00344">
    <property type="entry name" value="BCTRLSENSOR"/>
</dbReference>
<keyword evidence="9" id="KW-0418">Kinase</keyword>
<feature type="transmembrane region" description="Helical" evidence="15">
    <location>
        <begin position="9"/>
        <end position="28"/>
    </location>
</feature>
<name>A0ABR6WR01_9FIRM</name>
<comment type="caution">
    <text evidence="18">The sequence shown here is derived from an EMBL/GenBank/DDBJ whole genome shotgun (WGS) entry which is preliminary data.</text>
</comment>
<sequence>MRSSIFSRLMLYLSVFFVILCGLTYFALTSGFESYYTQSRTDALIEKTKEVAALYNQEGLTPELQALIDRAGEEGTVIQIIQTSENSTETSTVTDVESQTAQGEARQWLENLHNERLGTWVSIQRMAASENGSSGAGEGVNNGEHSGTGAASGSGSGAGNNAGEGSGNASGKGDGYGQGQSIANQAQAHPAGESFVMILGNSDHQVEWLSYKEVAEDGSQIVGRIPLTSVNEVIEIVQKFLLMFLAVIFASSLLFAYFFASGISKPIVGLNRIATEMGNLNFGEKYRGSRQDEIGQLGKTLNHISDELEMTIVRLQDELNKERTLEKMRQRFTAQVSHEIQTPLAIIKSHAEALEDGIPESRQEESEYFVTIQQEADKISGIASDLLDLSQMESGVYRLKLEKHDGFDVIASVVERFSHAYPEKSIRLKNLCEPGLVVAFDRKRLEQAFYNLLSNAIKHVSPDGVIAVQCERRAEQWVVSVYNTGDPIPESELDQIWKYFYKGESDIKGTGLGLAIVKGIIQCHGGKVAVKNEQNGVQFEVSIPL</sequence>
<evidence type="ECO:0000256" key="4">
    <source>
        <dbReference type="ARBA" id="ARBA00022475"/>
    </source>
</evidence>
<evidence type="ECO:0000256" key="10">
    <source>
        <dbReference type="ARBA" id="ARBA00022840"/>
    </source>
</evidence>
<evidence type="ECO:0000259" key="16">
    <source>
        <dbReference type="PROSITE" id="PS50109"/>
    </source>
</evidence>
<dbReference type="Gene3D" id="6.10.340.10">
    <property type="match status" value="1"/>
</dbReference>
<dbReference type="CDD" id="cd06225">
    <property type="entry name" value="HAMP"/>
    <property type="match status" value="1"/>
</dbReference>
<comment type="subcellular location">
    <subcellularLocation>
        <location evidence="2">Cell membrane</location>
        <topology evidence="2">Multi-pass membrane protein</topology>
    </subcellularLocation>
</comment>
<evidence type="ECO:0000256" key="15">
    <source>
        <dbReference type="SAM" id="Phobius"/>
    </source>
</evidence>
<dbReference type="CDD" id="cd00082">
    <property type="entry name" value="HisKA"/>
    <property type="match status" value="1"/>
</dbReference>
<keyword evidence="11 15" id="KW-1133">Transmembrane helix</keyword>
<dbReference type="SUPFAM" id="SSF55874">
    <property type="entry name" value="ATPase domain of HSP90 chaperone/DNA topoisomerase II/histidine kinase"/>
    <property type="match status" value="1"/>
</dbReference>
<dbReference type="EMBL" id="WJBC01000001">
    <property type="protein sequence ID" value="MBC3803034.1"/>
    <property type="molecule type" value="Genomic_DNA"/>
</dbReference>
<dbReference type="CDD" id="cd00075">
    <property type="entry name" value="HATPase"/>
    <property type="match status" value="1"/>
</dbReference>
<feature type="transmembrane region" description="Helical" evidence="15">
    <location>
        <begin position="240"/>
        <end position="260"/>
    </location>
</feature>
<evidence type="ECO:0000256" key="8">
    <source>
        <dbReference type="ARBA" id="ARBA00022741"/>
    </source>
</evidence>
<organism evidence="18 19">
    <name type="scientific">Acetobacterium fimetarium</name>
    <dbReference type="NCBI Taxonomy" id="52691"/>
    <lineage>
        <taxon>Bacteria</taxon>
        <taxon>Bacillati</taxon>
        <taxon>Bacillota</taxon>
        <taxon>Clostridia</taxon>
        <taxon>Eubacteriales</taxon>
        <taxon>Eubacteriaceae</taxon>
        <taxon>Acetobacterium</taxon>
    </lineage>
</organism>
<dbReference type="InterPro" id="IPR050398">
    <property type="entry name" value="HssS/ArlS-like"/>
</dbReference>
<dbReference type="PROSITE" id="PS50109">
    <property type="entry name" value="HIS_KIN"/>
    <property type="match status" value="1"/>
</dbReference>
<evidence type="ECO:0000256" key="12">
    <source>
        <dbReference type="ARBA" id="ARBA00023012"/>
    </source>
</evidence>
<keyword evidence="5" id="KW-0597">Phosphoprotein</keyword>
<dbReference type="PANTHER" id="PTHR45528:SF1">
    <property type="entry name" value="SENSOR HISTIDINE KINASE CPXA"/>
    <property type="match status" value="1"/>
</dbReference>
<evidence type="ECO:0000256" key="11">
    <source>
        <dbReference type="ARBA" id="ARBA00022989"/>
    </source>
</evidence>
<dbReference type="InterPro" id="IPR003661">
    <property type="entry name" value="HisK_dim/P_dom"/>
</dbReference>
<keyword evidence="12" id="KW-0902">Two-component regulatory system</keyword>
<evidence type="ECO:0000313" key="18">
    <source>
        <dbReference type="EMBL" id="MBC3803034.1"/>
    </source>
</evidence>
<dbReference type="PROSITE" id="PS50885">
    <property type="entry name" value="HAMP"/>
    <property type="match status" value="1"/>
</dbReference>
<dbReference type="InterPro" id="IPR003660">
    <property type="entry name" value="HAMP_dom"/>
</dbReference>
<proteinExistence type="predicted"/>
<keyword evidence="4" id="KW-1003">Cell membrane</keyword>
<dbReference type="Pfam" id="PF00512">
    <property type="entry name" value="HisKA"/>
    <property type="match status" value="1"/>
</dbReference>
<evidence type="ECO:0000256" key="9">
    <source>
        <dbReference type="ARBA" id="ARBA00022777"/>
    </source>
</evidence>
<dbReference type="SMART" id="SM00387">
    <property type="entry name" value="HATPase_c"/>
    <property type="match status" value="1"/>
</dbReference>
<dbReference type="InterPro" id="IPR036890">
    <property type="entry name" value="HATPase_C_sf"/>
</dbReference>
<dbReference type="Gene3D" id="1.10.287.130">
    <property type="match status" value="1"/>
</dbReference>
<evidence type="ECO:0000313" key="19">
    <source>
        <dbReference type="Proteomes" id="UP000603234"/>
    </source>
</evidence>
<dbReference type="InterPro" id="IPR003594">
    <property type="entry name" value="HATPase_dom"/>
</dbReference>
<keyword evidence="7 15" id="KW-0812">Transmembrane</keyword>
<evidence type="ECO:0000256" key="13">
    <source>
        <dbReference type="ARBA" id="ARBA00023136"/>
    </source>
</evidence>
<evidence type="ECO:0000256" key="1">
    <source>
        <dbReference type="ARBA" id="ARBA00000085"/>
    </source>
</evidence>
<dbReference type="Pfam" id="PF00672">
    <property type="entry name" value="HAMP"/>
    <property type="match status" value="1"/>
</dbReference>
<evidence type="ECO:0000259" key="17">
    <source>
        <dbReference type="PROSITE" id="PS50885"/>
    </source>
</evidence>
<evidence type="ECO:0000256" key="3">
    <source>
        <dbReference type="ARBA" id="ARBA00012438"/>
    </source>
</evidence>
<keyword evidence="8" id="KW-0547">Nucleotide-binding</keyword>
<keyword evidence="6" id="KW-0808">Transferase</keyword>
<dbReference type="RefSeq" id="WP_186840952.1">
    <property type="nucleotide sequence ID" value="NZ_WJBC01000001.1"/>
</dbReference>
<accession>A0ABR6WR01</accession>
<dbReference type="EC" id="2.7.13.3" evidence="3"/>
<gene>
    <name evidence="18" type="ORF">GH808_01070</name>
</gene>
<comment type="catalytic activity">
    <reaction evidence="1">
        <text>ATP + protein L-histidine = ADP + protein N-phospho-L-histidine.</text>
        <dbReference type="EC" id="2.7.13.3"/>
    </reaction>
</comment>
<dbReference type="SMART" id="SM00388">
    <property type="entry name" value="HisKA"/>
    <property type="match status" value="1"/>
</dbReference>
<feature type="domain" description="Histidine kinase" evidence="16">
    <location>
        <begin position="335"/>
        <end position="545"/>
    </location>
</feature>
<dbReference type="InterPro" id="IPR004358">
    <property type="entry name" value="Sig_transdc_His_kin-like_C"/>
</dbReference>
<dbReference type="Pfam" id="PF02518">
    <property type="entry name" value="HATPase_c"/>
    <property type="match status" value="1"/>
</dbReference>
<evidence type="ECO:0000256" key="6">
    <source>
        <dbReference type="ARBA" id="ARBA00022679"/>
    </source>
</evidence>
<feature type="domain" description="HAMP" evidence="17">
    <location>
        <begin position="261"/>
        <end position="313"/>
    </location>
</feature>
<dbReference type="Gene3D" id="3.30.565.10">
    <property type="entry name" value="Histidine kinase-like ATPase, C-terminal domain"/>
    <property type="match status" value="1"/>
</dbReference>
<feature type="compositionally biased region" description="Gly residues" evidence="14">
    <location>
        <begin position="150"/>
        <end position="178"/>
    </location>
</feature>
<dbReference type="SUPFAM" id="SSF47384">
    <property type="entry name" value="Homodimeric domain of signal transducing histidine kinase"/>
    <property type="match status" value="1"/>
</dbReference>
<protein>
    <recommendedName>
        <fullName evidence="3">histidine kinase</fullName>
        <ecNumber evidence="3">2.7.13.3</ecNumber>
    </recommendedName>
</protein>
<evidence type="ECO:0000256" key="14">
    <source>
        <dbReference type="SAM" id="MobiDB-lite"/>
    </source>
</evidence>
<reference evidence="18 19" key="1">
    <citation type="journal article" date="2020" name="mSystems">
        <title>Defining Genomic and Predicted Metabolic Features of the Acetobacterium Genus.</title>
        <authorList>
            <person name="Ross D.E."/>
            <person name="Marshall C.W."/>
            <person name="Gulliver D."/>
            <person name="May H.D."/>
            <person name="Norman R.S."/>
        </authorList>
    </citation>
    <scope>NUCLEOTIDE SEQUENCE [LARGE SCALE GENOMIC DNA]</scope>
    <source>
        <strain evidence="18 19">DSM 8238</strain>
    </source>
</reference>
<dbReference type="InterPro" id="IPR005467">
    <property type="entry name" value="His_kinase_dom"/>
</dbReference>
<keyword evidence="19" id="KW-1185">Reference proteome</keyword>
<evidence type="ECO:0000256" key="7">
    <source>
        <dbReference type="ARBA" id="ARBA00022692"/>
    </source>
</evidence>
<feature type="region of interest" description="Disordered" evidence="14">
    <location>
        <begin position="129"/>
        <end position="180"/>
    </location>
</feature>
<dbReference type="Proteomes" id="UP000603234">
    <property type="component" value="Unassembled WGS sequence"/>
</dbReference>